<reference evidence="1" key="1">
    <citation type="submission" date="2023-09" db="EMBL/GenBank/DDBJ databases">
        <title>Paucibacter sp. APW11 Genome sequencing and assembly.</title>
        <authorList>
            <person name="Kim I."/>
        </authorList>
    </citation>
    <scope>NUCLEOTIDE SEQUENCE</scope>
    <source>
        <strain evidence="1">APW11</strain>
    </source>
</reference>
<dbReference type="RefSeq" id="WP_315651868.1">
    <property type="nucleotide sequence ID" value="NZ_JAVXZY010000007.1"/>
</dbReference>
<evidence type="ECO:0000313" key="2">
    <source>
        <dbReference type="Proteomes" id="UP001246372"/>
    </source>
</evidence>
<dbReference type="PANTHER" id="PTHR33361">
    <property type="entry name" value="GLR0591 PROTEIN"/>
    <property type="match status" value="1"/>
</dbReference>
<dbReference type="InterPro" id="IPR010281">
    <property type="entry name" value="DUF885"/>
</dbReference>
<accession>A0ABU3PFN3</accession>
<dbReference type="EMBL" id="JAVXZY010000007">
    <property type="protein sequence ID" value="MDT9000982.1"/>
    <property type="molecule type" value="Genomic_DNA"/>
</dbReference>
<sequence>MTNDTASPGMRLHALFDATWARDMAADPLLATYYGETAYNALWPDLSAAARERRHAADRAALAELQGIAPEDLSAADQLNRRLFERELQGRIALHRFRPEAYAITAREGPQSLNELVELMPMDSRADIETWLQRLRGLPAYLAQYTDLLRECAAQGHTQPRMLMERVLPQLDMQIVDDPAQSPFYSAFAGLADQDLQQQAHALIAAALVPAYRAFREFFANDYLPACRDSLGISDTPDGLAFYANRIAHHTSTDFSADDIHQLGLAEVARITAAMQELLDELGFEGSKHEFFDWLRSDPRFYYADAEQLFAAYVMTSKQIEPELPKLFGKLPRTPYGVRPIPATSAPNTTAAYYSGPSADGRRAGYYYVNLYRPEMRPRYEIEVLTTHEAVPGHHLQIALAQEQGELPKFRRFAGYNGYIEGWALYAEQLGYELGLYQDPYSRFGQLSYDIWRALRLVLDTGLHTQGWSREQAISYFRDHAPKTQVDIANEVDRYIGWPGQALSYKIGQLQMLALRARAEAALGEAFDLRAYHDMILDGGALPLDMLADKVQAWIAQH</sequence>
<organism evidence="1 2">
    <name type="scientific">Roseateles aquae</name>
    <dbReference type="NCBI Taxonomy" id="3077235"/>
    <lineage>
        <taxon>Bacteria</taxon>
        <taxon>Pseudomonadati</taxon>
        <taxon>Pseudomonadota</taxon>
        <taxon>Betaproteobacteria</taxon>
        <taxon>Burkholderiales</taxon>
        <taxon>Sphaerotilaceae</taxon>
        <taxon>Roseateles</taxon>
    </lineage>
</organism>
<proteinExistence type="predicted"/>
<dbReference type="Pfam" id="PF05960">
    <property type="entry name" value="DUF885"/>
    <property type="match status" value="1"/>
</dbReference>
<comment type="caution">
    <text evidence="1">The sequence shown here is derived from an EMBL/GenBank/DDBJ whole genome shotgun (WGS) entry which is preliminary data.</text>
</comment>
<name>A0ABU3PFN3_9BURK</name>
<keyword evidence="2" id="KW-1185">Reference proteome</keyword>
<protein>
    <submittedName>
        <fullName evidence="1">DUF885 domain-containing protein</fullName>
    </submittedName>
</protein>
<evidence type="ECO:0000313" key="1">
    <source>
        <dbReference type="EMBL" id="MDT9000982.1"/>
    </source>
</evidence>
<dbReference type="Proteomes" id="UP001246372">
    <property type="component" value="Unassembled WGS sequence"/>
</dbReference>
<gene>
    <name evidence="1" type="ORF">RQP53_17020</name>
</gene>
<dbReference type="PANTHER" id="PTHR33361:SF2">
    <property type="entry name" value="DUF885 DOMAIN-CONTAINING PROTEIN"/>
    <property type="match status" value="1"/>
</dbReference>